<keyword evidence="2" id="KW-0614">Plasmid</keyword>
<evidence type="ECO:0000313" key="2">
    <source>
        <dbReference type="EMBL" id="CEL26559.1"/>
    </source>
</evidence>
<name>A0A0A8WK66_SINF1</name>
<dbReference type="InterPro" id="IPR027417">
    <property type="entry name" value="P-loop_NTPase"/>
</dbReference>
<evidence type="ECO:0000259" key="1">
    <source>
        <dbReference type="Pfam" id="PF12696"/>
    </source>
</evidence>
<dbReference type="Pfam" id="PF12696">
    <property type="entry name" value="TraG-D_C"/>
    <property type="match status" value="1"/>
</dbReference>
<reference evidence="2" key="2">
    <citation type="submission" date="2014-12" db="EMBL/GenBank/DDBJ databases">
        <authorList>
            <person name="Jaenicke S."/>
        </authorList>
    </citation>
    <scope>NUCLEOTIDE SEQUENCE</scope>
    <source>
        <strain evidence="2">HH103</strain>
        <plasmid evidence="2">pSfHH103a2</plasmid>
    </source>
</reference>
<feature type="domain" description="TraD/TraG TraM recognition site" evidence="1">
    <location>
        <begin position="239"/>
        <end position="299"/>
    </location>
</feature>
<dbReference type="InterPro" id="IPR032689">
    <property type="entry name" value="TraG-D_C"/>
</dbReference>
<dbReference type="CDD" id="cd01127">
    <property type="entry name" value="TrwB_TraG_TraD_VirD4"/>
    <property type="match status" value="1"/>
</dbReference>
<reference evidence="2" key="1">
    <citation type="journal article" date="2012" name="J. Bacteriol.">
        <title>Genome sequence of the soybean symbiont Sinorhizobium fredii HH103.</title>
        <authorList>
            <person name="Weidner S."/>
            <person name="Becker A."/>
            <person name="Bonilla I."/>
            <person name="Jaenicke S."/>
            <person name="Lloret J."/>
            <person name="Margaret I."/>
            <person name="Puhler A."/>
            <person name="Ruiz-Sainz J.E."/>
            <person name="Schneiker-Bekel S."/>
            <person name="Szczepanowski R."/>
            <person name="Vinardell J.M."/>
            <person name="Zehner S."/>
            <person name="Gottfert M."/>
        </authorList>
    </citation>
    <scope>NUCLEOTIDE SEQUENCE [LARGE SCALE GENOMIC DNA]</scope>
    <source>
        <strain evidence="2">HH103</strain>
        <plasmid evidence="2">pSfHH103a2</plasmid>
    </source>
</reference>
<dbReference type="AlphaFoldDB" id="A0A0A8WK66"/>
<proteinExistence type="predicted"/>
<protein>
    <recommendedName>
        <fullName evidence="1">TraD/TraG TraM recognition site domain-containing protein</fullName>
    </recommendedName>
</protein>
<dbReference type="Gene3D" id="3.40.50.300">
    <property type="entry name" value="P-loop containing nucleotide triphosphate hydrolases"/>
    <property type="match status" value="1"/>
</dbReference>
<sequence>MLKILMHHDIHQGSAALVVIDAHTDVCEQVARWPGDELHKRLVYLAPELYPDTLPTLNPFQLPKGATSRTKEKVANRLGELIGDICRGGGGADLSVRMVNVAKASIRVLIDQPGATLKDLRDMMGSEPPAALLKAACNHPEPIVREFFRSEWDSGDYEASKAAIRVRLTNLLLHRDFLHITCSPNSTPLYDLVDQGKIVLFSLGRAGSETAQIVGKMVISMMAVLGDMRKDTERGERRPVHIFVDECQNFMGPAVITILTELRKYGIRLTLSNQYITAFSRDQQSAVLTNCQAKMLGTGDAPGPMLAAMGCDLEAAQGLPQRHFLVKWGHEAVFKLQTRSDLADEKVRSTDSQWIARKLAQKRFYVSADNQTAFALENAPSAVLEGFTRELD</sequence>
<accession>A0A0A8WK66</accession>
<organism evidence="2">
    <name type="scientific">Sinorhizobium fredii (strain HH103)</name>
    <dbReference type="NCBI Taxonomy" id="1117943"/>
    <lineage>
        <taxon>Bacteria</taxon>
        <taxon>Pseudomonadati</taxon>
        <taxon>Pseudomonadota</taxon>
        <taxon>Alphaproteobacteria</taxon>
        <taxon>Hyphomicrobiales</taxon>
        <taxon>Rhizobiaceae</taxon>
        <taxon>Sinorhizobium/Ensifer group</taxon>
        <taxon>Sinorhizobium</taxon>
    </lineage>
</organism>
<dbReference type="EMBL" id="LN735562">
    <property type="protein sequence ID" value="CEL26559.1"/>
    <property type="molecule type" value="Genomic_DNA"/>
</dbReference>
<geneLocation type="plasmid" evidence="2">
    <name>pSfHH103a2</name>
</geneLocation>
<dbReference type="SUPFAM" id="SSF52540">
    <property type="entry name" value="P-loop containing nucleoside triphosphate hydrolases"/>
    <property type="match status" value="1"/>
</dbReference>